<sequence>MNKVMKWIEEKMTPLANFLGSERHLAAMQKAFMSILPMIFVGAVFMLIANPPVTEEMISQGGFWGLFSGWFHFATANKMTILIPYNMTMGLLSLAVAFFIGYNLAKSYGMKEAVNGMTAMITFFIVAAPAGYVALADGTTSLMINSKYLGAQGMFTAIVIGLLTTEITRFCQEHHITIRLPEVCPPVLTESFATIIPMGINITLFFLLNQLIGVWMPGRSIPPALRRFWRSRSE</sequence>
<keyword evidence="11" id="KW-1185">Reference proteome</keyword>
<keyword evidence="2" id="KW-0813">Transport</keyword>
<protein>
    <submittedName>
        <fullName evidence="10">PTS transporter subunit EIIC</fullName>
    </submittedName>
</protein>
<keyword evidence="3" id="KW-1003">Cell membrane</keyword>
<evidence type="ECO:0000256" key="6">
    <source>
        <dbReference type="ARBA" id="ARBA00022989"/>
    </source>
</evidence>
<dbReference type="InterPro" id="IPR003352">
    <property type="entry name" value="PTS_EIIC"/>
</dbReference>
<evidence type="ECO:0000313" key="10">
    <source>
        <dbReference type="EMBL" id="MEQ2472219.1"/>
    </source>
</evidence>
<comment type="subcellular location">
    <subcellularLocation>
        <location evidence="1">Cell membrane</location>
        <topology evidence="1">Multi-pass membrane protein</topology>
    </subcellularLocation>
</comment>
<dbReference type="PROSITE" id="PS51105">
    <property type="entry name" value="PTS_EIIC_TYPE_3"/>
    <property type="match status" value="1"/>
</dbReference>
<proteinExistence type="predicted"/>
<evidence type="ECO:0000256" key="1">
    <source>
        <dbReference type="ARBA" id="ARBA00004651"/>
    </source>
</evidence>
<evidence type="ECO:0000256" key="3">
    <source>
        <dbReference type="ARBA" id="ARBA00022475"/>
    </source>
</evidence>
<evidence type="ECO:0000256" key="4">
    <source>
        <dbReference type="ARBA" id="ARBA00022597"/>
    </source>
</evidence>
<feature type="transmembrane region" description="Helical" evidence="8">
    <location>
        <begin position="148"/>
        <end position="165"/>
    </location>
</feature>
<comment type="caution">
    <text evidence="10">The sequence shown here is derived from an EMBL/GenBank/DDBJ whole genome shotgun (WGS) entry which is preliminary data.</text>
</comment>
<dbReference type="Proteomes" id="UP001438008">
    <property type="component" value="Unassembled WGS sequence"/>
</dbReference>
<feature type="transmembrane region" description="Helical" evidence="8">
    <location>
        <begin position="195"/>
        <end position="217"/>
    </location>
</feature>
<dbReference type="InterPro" id="IPR051088">
    <property type="entry name" value="PTS_Sugar-EIIC/EIIB"/>
</dbReference>
<evidence type="ECO:0000256" key="7">
    <source>
        <dbReference type="ARBA" id="ARBA00023136"/>
    </source>
</evidence>
<dbReference type="Pfam" id="PF02378">
    <property type="entry name" value="PTS_EIIC"/>
    <property type="match status" value="1"/>
</dbReference>
<organism evidence="10 11">
    <name type="scientific">Laedolimicola intestinihominis</name>
    <dbReference type="NCBI Taxonomy" id="3133166"/>
    <lineage>
        <taxon>Bacteria</taxon>
        <taxon>Bacillati</taxon>
        <taxon>Bacillota</taxon>
        <taxon>Clostridia</taxon>
        <taxon>Lachnospirales</taxon>
        <taxon>Lachnospiraceae</taxon>
        <taxon>Laedolimicola</taxon>
    </lineage>
</organism>
<keyword evidence="5 8" id="KW-0812">Transmembrane</keyword>
<evidence type="ECO:0000259" key="9">
    <source>
        <dbReference type="PROSITE" id="PS51105"/>
    </source>
</evidence>
<evidence type="ECO:0000256" key="8">
    <source>
        <dbReference type="SAM" id="Phobius"/>
    </source>
</evidence>
<evidence type="ECO:0000313" key="11">
    <source>
        <dbReference type="Proteomes" id="UP001438008"/>
    </source>
</evidence>
<feature type="transmembrane region" description="Helical" evidence="8">
    <location>
        <begin position="117"/>
        <end position="136"/>
    </location>
</feature>
<feature type="transmembrane region" description="Helical" evidence="8">
    <location>
        <begin position="87"/>
        <end position="105"/>
    </location>
</feature>
<feature type="transmembrane region" description="Helical" evidence="8">
    <location>
        <begin position="57"/>
        <end position="75"/>
    </location>
</feature>
<keyword evidence="6 8" id="KW-1133">Transmembrane helix</keyword>
<keyword evidence="4" id="KW-0762">Sugar transport</keyword>
<dbReference type="PANTHER" id="PTHR33989:SF4">
    <property type="entry name" value="PTS SYSTEM N,N'-DIACETYLCHITOBIOSE-SPECIFIC EIIC COMPONENT"/>
    <property type="match status" value="1"/>
</dbReference>
<accession>A0ABV1FH10</accession>
<reference evidence="10 11" key="1">
    <citation type="submission" date="2024-03" db="EMBL/GenBank/DDBJ databases">
        <title>Human intestinal bacterial collection.</title>
        <authorList>
            <person name="Pauvert C."/>
            <person name="Hitch T.C.A."/>
            <person name="Clavel T."/>
        </authorList>
    </citation>
    <scope>NUCLEOTIDE SEQUENCE [LARGE SCALE GENOMIC DNA]</scope>
    <source>
        <strain evidence="10 11">CLA-AA-H132</strain>
    </source>
</reference>
<dbReference type="EMBL" id="JBBMFE010000005">
    <property type="protein sequence ID" value="MEQ2472219.1"/>
    <property type="molecule type" value="Genomic_DNA"/>
</dbReference>
<dbReference type="PANTHER" id="PTHR33989">
    <property type="match status" value="1"/>
</dbReference>
<evidence type="ECO:0000256" key="2">
    <source>
        <dbReference type="ARBA" id="ARBA00022448"/>
    </source>
</evidence>
<keyword evidence="7 8" id="KW-0472">Membrane</keyword>
<dbReference type="InterPro" id="IPR004501">
    <property type="entry name" value="PTS_EIIC_3"/>
</dbReference>
<feature type="domain" description="PTS EIIC type-3" evidence="9">
    <location>
        <begin position="8"/>
        <end position="234"/>
    </location>
</feature>
<gene>
    <name evidence="10" type="ORF">WMO29_06915</name>
</gene>
<name>A0ABV1FH10_9FIRM</name>
<dbReference type="RefSeq" id="WP_349164305.1">
    <property type="nucleotide sequence ID" value="NZ_JBBMFE010000005.1"/>
</dbReference>
<evidence type="ECO:0000256" key="5">
    <source>
        <dbReference type="ARBA" id="ARBA00022692"/>
    </source>
</evidence>
<feature type="transmembrane region" description="Helical" evidence="8">
    <location>
        <begin position="31"/>
        <end position="51"/>
    </location>
</feature>